<keyword evidence="6 11" id="KW-0456">Lyase</keyword>
<evidence type="ECO:0000256" key="1">
    <source>
        <dbReference type="ARBA" id="ARBA00001933"/>
    </source>
</evidence>
<evidence type="ECO:0000256" key="10">
    <source>
        <dbReference type="NCBIfam" id="TIGR03461"/>
    </source>
</evidence>
<dbReference type="InterPro" id="IPR017824">
    <property type="entry name" value="Aminodeoxychorismate_lyase_IV"/>
</dbReference>
<protein>
    <recommendedName>
        <fullName evidence="8 10">Aminodeoxychorismate lyase</fullName>
        <ecNumber evidence="8 10">4.1.3.38</ecNumber>
    </recommendedName>
</protein>
<comment type="cofactor">
    <cofactor evidence="1">
        <name>pyridoxal 5'-phosphate</name>
        <dbReference type="ChEBI" id="CHEBI:597326"/>
    </cofactor>
</comment>
<keyword evidence="12" id="KW-1185">Reference proteome</keyword>
<dbReference type="RefSeq" id="WP_173919512.1">
    <property type="nucleotide sequence ID" value="NZ_CADCXY010000001.1"/>
</dbReference>
<reference evidence="11 12" key="1">
    <citation type="submission" date="2020-02" db="EMBL/GenBank/DDBJ databases">
        <authorList>
            <person name="Rodrigo-Torres L."/>
            <person name="Arahal R. D."/>
            <person name="Lucena T."/>
        </authorList>
    </citation>
    <scope>NUCLEOTIDE SEQUENCE [LARGE SCALE GENOMIC DNA]</scope>
    <source>
        <strain evidence="11 12">CECT 9734</strain>
    </source>
</reference>
<evidence type="ECO:0000256" key="2">
    <source>
        <dbReference type="ARBA" id="ARBA00009320"/>
    </source>
</evidence>
<name>A0A6S6WJT3_9GAMM</name>
<dbReference type="Gene3D" id="3.20.10.10">
    <property type="entry name" value="D-amino Acid Aminotransferase, subunit A, domain 2"/>
    <property type="match status" value="1"/>
</dbReference>
<evidence type="ECO:0000256" key="3">
    <source>
        <dbReference type="ARBA" id="ARBA00011738"/>
    </source>
</evidence>
<comment type="similarity">
    <text evidence="2">Belongs to the class-IV pyridoxal-phosphate-dependent aminotransferase family.</text>
</comment>
<dbReference type="Pfam" id="PF01063">
    <property type="entry name" value="Aminotran_4"/>
    <property type="match status" value="1"/>
</dbReference>
<proteinExistence type="inferred from homology"/>
<dbReference type="InterPro" id="IPR050571">
    <property type="entry name" value="Class-IV_PLP-Dep_Aminotrnsfr"/>
</dbReference>
<dbReference type="Proteomes" id="UP000481517">
    <property type="component" value="Unassembled WGS sequence"/>
</dbReference>
<evidence type="ECO:0000256" key="5">
    <source>
        <dbReference type="ARBA" id="ARBA00022909"/>
    </source>
</evidence>
<dbReference type="SUPFAM" id="SSF56752">
    <property type="entry name" value="D-aminoacid aminotransferase-like PLP-dependent enzymes"/>
    <property type="match status" value="1"/>
</dbReference>
<evidence type="ECO:0000313" key="11">
    <source>
        <dbReference type="EMBL" id="CAB0149909.1"/>
    </source>
</evidence>
<dbReference type="PANTHER" id="PTHR42743">
    <property type="entry name" value="AMINO-ACID AMINOTRANSFERASE"/>
    <property type="match status" value="1"/>
</dbReference>
<keyword evidence="5" id="KW-0289">Folate biosynthesis</keyword>
<dbReference type="InterPro" id="IPR036038">
    <property type="entry name" value="Aminotransferase-like"/>
</dbReference>
<accession>A0A6S6WJT3</accession>
<evidence type="ECO:0000256" key="8">
    <source>
        <dbReference type="ARBA" id="ARBA00035676"/>
    </source>
</evidence>
<dbReference type="AlphaFoldDB" id="A0A6S6WJT3"/>
<organism evidence="11 12">
    <name type="scientific">Pseudidiomarina piscicola</name>
    <dbReference type="NCBI Taxonomy" id="2614830"/>
    <lineage>
        <taxon>Bacteria</taxon>
        <taxon>Pseudomonadati</taxon>
        <taxon>Pseudomonadota</taxon>
        <taxon>Gammaproteobacteria</taxon>
        <taxon>Alteromonadales</taxon>
        <taxon>Idiomarinaceae</taxon>
        <taxon>Pseudidiomarina</taxon>
    </lineage>
</organism>
<keyword evidence="4" id="KW-0663">Pyridoxal phosphate</keyword>
<evidence type="ECO:0000256" key="9">
    <source>
        <dbReference type="ARBA" id="ARBA00049529"/>
    </source>
</evidence>
<dbReference type="GO" id="GO:0005829">
    <property type="term" value="C:cytosol"/>
    <property type="evidence" value="ECO:0007669"/>
    <property type="project" value="TreeGrafter"/>
</dbReference>
<dbReference type="GO" id="GO:0046656">
    <property type="term" value="P:folic acid biosynthetic process"/>
    <property type="evidence" value="ECO:0007669"/>
    <property type="project" value="UniProtKB-KW"/>
</dbReference>
<dbReference type="GO" id="GO:0008153">
    <property type="term" value="P:4-aminobenzoate biosynthetic process"/>
    <property type="evidence" value="ECO:0007669"/>
    <property type="project" value="UniProtKB-UniRule"/>
</dbReference>
<gene>
    <name evidence="11" type="primary">pabC</name>
    <name evidence="11" type="ORF">PSI9734_00482</name>
</gene>
<comment type="pathway">
    <text evidence="7">Cofactor biosynthesis; tetrahydrofolate biosynthesis; 4-aminobenzoate from chorismate: step 2/2.</text>
</comment>
<sequence>MWHNNREIPNQAIDRGLQFGDGHFTTLTIENGVPRWWSAHWQRLQEASRRLAMLLPEQAELLGCIKRLIEQHPQQNLVVKIIVTRGEGSRGYGAEVQSQANWYLKASPLPTRTTVPLNVAVAAIPLSRSPLLAGLKSLNRLEQVMLSQEKQQRQLDELIVLDTAGNVIEAISSNLLWRKGRQWFTPSLEYAGIAGVVRRQLLEQQPVDLQIVDAVSVNEFLQAEQVVLTNSVLGLRPVAQIGEHRLCDPHLPKALKSWWHESDVS</sequence>
<dbReference type="GO" id="GO:0030170">
    <property type="term" value="F:pyridoxal phosphate binding"/>
    <property type="evidence" value="ECO:0007669"/>
    <property type="project" value="InterPro"/>
</dbReference>
<evidence type="ECO:0000256" key="4">
    <source>
        <dbReference type="ARBA" id="ARBA00022898"/>
    </source>
</evidence>
<dbReference type="NCBIfam" id="TIGR03461">
    <property type="entry name" value="pabC_Proteo"/>
    <property type="match status" value="1"/>
</dbReference>
<dbReference type="InterPro" id="IPR043131">
    <property type="entry name" value="BCAT-like_N"/>
</dbReference>
<dbReference type="Gene3D" id="3.30.470.10">
    <property type="match status" value="1"/>
</dbReference>
<comment type="subunit">
    <text evidence="3">Homodimer.</text>
</comment>
<dbReference type="GO" id="GO:0008696">
    <property type="term" value="F:4-amino-4-deoxychorismate lyase activity"/>
    <property type="evidence" value="ECO:0007669"/>
    <property type="project" value="UniProtKB-UniRule"/>
</dbReference>
<evidence type="ECO:0000256" key="6">
    <source>
        <dbReference type="ARBA" id="ARBA00023239"/>
    </source>
</evidence>
<dbReference type="InterPro" id="IPR043132">
    <property type="entry name" value="BCAT-like_C"/>
</dbReference>
<evidence type="ECO:0000313" key="12">
    <source>
        <dbReference type="Proteomes" id="UP000481517"/>
    </source>
</evidence>
<dbReference type="EMBL" id="CADCXY010000001">
    <property type="protein sequence ID" value="CAB0149909.1"/>
    <property type="molecule type" value="Genomic_DNA"/>
</dbReference>
<comment type="catalytic activity">
    <reaction evidence="9">
        <text>4-amino-4-deoxychorismate = 4-aminobenzoate + pyruvate + H(+)</text>
        <dbReference type="Rhea" id="RHEA:16201"/>
        <dbReference type="ChEBI" id="CHEBI:15361"/>
        <dbReference type="ChEBI" id="CHEBI:15378"/>
        <dbReference type="ChEBI" id="CHEBI:17836"/>
        <dbReference type="ChEBI" id="CHEBI:58406"/>
        <dbReference type="EC" id="4.1.3.38"/>
    </reaction>
</comment>
<dbReference type="PANTHER" id="PTHR42743:SF2">
    <property type="entry name" value="AMINODEOXYCHORISMATE LYASE"/>
    <property type="match status" value="1"/>
</dbReference>
<evidence type="ECO:0000256" key="7">
    <source>
        <dbReference type="ARBA" id="ARBA00035633"/>
    </source>
</evidence>
<dbReference type="EC" id="4.1.3.38" evidence="8 10"/>
<dbReference type="InterPro" id="IPR001544">
    <property type="entry name" value="Aminotrans_IV"/>
</dbReference>